<keyword evidence="2" id="KW-0808">Transferase</keyword>
<feature type="region of interest" description="Disordered" evidence="1">
    <location>
        <begin position="1"/>
        <end position="33"/>
    </location>
</feature>
<sequence>MYDEQANTEENTAVRNTSGDLGTDPVTPAEPARRTAAGVRASILAGLTLGAVAAASIAAEFTTVSAPGGGNL</sequence>
<evidence type="ECO:0000313" key="3">
    <source>
        <dbReference type="Proteomes" id="UP000741013"/>
    </source>
</evidence>
<gene>
    <name evidence="2" type="ORF">JOM49_003325</name>
</gene>
<proteinExistence type="predicted"/>
<evidence type="ECO:0000313" key="2">
    <source>
        <dbReference type="EMBL" id="MBP2181799.1"/>
    </source>
</evidence>
<feature type="compositionally biased region" description="Polar residues" evidence="1">
    <location>
        <begin position="8"/>
        <end position="20"/>
    </location>
</feature>
<dbReference type="RefSeq" id="WP_209665173.1">
    <property type="nucleotide sequence ID" value="NZ_JAGGMS010000001.1"/>
</dbReference>
<keyword evidence="2" id="KW-0489">Methyltransferase</keyword>
<comment type="caution">
    <text evidence="2">The sequence shown here is derived from an EMBL/GenBank/DDBJ whole genome shotgun (WGS) entry which is preliminary data.</text>
</comment>
<dbReference type="GO" id="GO:0008168">
    <property type="term" value="F:methyltransferase activity"/>
    <property type="evidence" value="ECO:0007669"/>
    <property type="project" value="UniProtKB-KW"/>
</dbReference>
<reference evidence="2 3" key="1">
    <citation type="submission" date="2021-03" db="EMBL/GenBank/DDBJ databases">
        <title>Sequencing the genomes of 1000 actinobacteria strains.</title>
        <authorList>
            <person name="Klenk H.-P."/>
        </authorList>
    </citation>
    <scope>NUCLEOTIDE SEQUENCE [LARGE SCALE GENOMIC DNA]</scope>
    <source>
        <strain evidence="2 3">DSM 45510</strain>
    </source>
</reference>
<protein>
    <submittedName>
        <fullName evidence="2">Precorrin-4 methylase</fullName>
    </submittedName>
</protein>
<accession>A0ABS4PQU2</accession>
<evidence type="ECO:0000256" key="1">
    <source>
        <dbReference type="SAM" id="MobiDB-lite"/>
    </source>
</evidence>
<name>A0ABS4PQU2_9PSEU</name>
<keyword evidence="3" id="KW-1185">Reference proteome</keyword>
<dbReference type="GO" id="GO:0032259">
    <property type="term" value="P:methylation"/>
    <property type="evidence" value="ECO:0007669"/>
    <property type="project" value="UniProtKB-KW"/>
</dbReference>
<organism evidence="2 3">
    <name type="scientific">Amycolatopsis magusensis</name>
    <dbReference type="NCBI Taxonomy" id="882444"/>
    <lineage>
        <taxon>Bacteria</taxon>
        <taxon>Bacillati</taxon>
        <taxon>Actinomycetota</taxon>
        <taxon>Actinomycetes</taxon>
        <taxon>Pseudonocardiales</taxon>
        <taxon>Pseudonocardiaceae</taxon>
        <taxon>Amycolatopsis</taxon>
    </lineage>
</organism>
<dbReference type="EMBL" id="JAGGMS010000001">
    <property type="protein sequence ID" value="MBP2181799.1"/>
    <property type="molecule type" value="Genomic_DNA"/>
</dbReference>
<dbReference type="Proteomes" id="UP000741013">
    <property type="component" value="Unassembled WGS sequence"/>
</dbReference>